<comment type="caution">
    <text evidence="3">The sequence shown here is derived from an EMBL/GenBank/DDBJ whole genome shotgun (WGS) entry which is preliminary data.</text>
</comment>
<feature type="signal peptide" evidence="1">
    <location>
        <begin position="1"/>
        <end position="19"/>
    </location>
</feature>
<keyword evidence="4" id="KW-1185">Reference proteome</keyword>
<name>A0A196SFE8_BLAHN</name>
<evidence type="ECO:0000313" key="4">
    <source>
        <dbReference type="Proteomes" id="UP000078348"/>
    </source>
</evidence>
<dbReference type="Pfam" id="PF22124">
    <property type="entry name" value="Glyco_hydro_95_cat"/>
    <property type="match status" value="1"/>
</dbReference>
<reference evidence="3 4" key="1">
    <citation type="submission" date="2016-05" db="EMBL/GenBank/DDBJ databases">
        <title>Nuclear genome of Blastocystis sp. subtype 1 NandII.</title>
        <authorList>
            <person name="Gentekaki E."/>
            <person name="Curtis B."/>
            <person name="Stairs C."/>
            <person name="Eme L."/>
            <person name="Herman E."/>
            <person name="Klimes V."/>
            <person name="Arias M.C."/>
            <person name="Elias M."/>
            <person name="Hilliou F."/>
            <person name="Klute M."/>
            <person name="Malik S.-B."/>
            <person name="Pightling A."/>
            <person name="Rachubinski R."/>
            <person name="Salas D."/>
            <person name="Schlacht A."/>
            <person name="Suga H."/>
            <person name="Archibald J."/>
            <person name="Ball S.G."/>
            <person name="Clark G."/>
            <person name="Dacks J."/>
            <person name="Van Der Giezen M."/>
            <person name="Tsaousis A."/>
            <person name="Roger A."/>
        </authorList>
    </citation>
    <scope>NUCLEOTIDE SEQUENCE [LARGE SCALE GENOMIC DNA]</scope>
    <source>
        <strain evidence="4">ATCC 50177 / NandII</strain>
    </source>
</reference>
<dbReference type="InterPro" id="IPR054363">
    <property type="entry name" value="GH95_cat"/>
</dbReference>
<dbReference type="GO" id="GO:0004560">
    <property type="term" value="F:alpha-L-fucosidase activity"/>
    <property type="evidence" value="ECO:0007669"/>
    <property type="project" value="TreeGrafter"/>
</dbReference>
<dbReference type="PANTHER" id="PTHR31084">
    <property type="entry name" value="ALPHA-L-FUCOSIDASE 2"/>
    <property type="match status" value="1"/>
</dbReference>
<dbReference type="STRING" id="478820.A0A196SFE8"/>
<feature type="chain" id="PRO_5008274590" evidence="1">
    <location>
        <begin position="20"/>
        <end position="774"/>
    </location>
</feature>
<feature type="domain" description="Glycosyl hydrolase family 95 catalytic" evidence="2">
    <location>
        <begin position="320"/>
        <end position="598"/>
    </location>
</feature>
<dbReference type="Proteomes" id="UP000078348">
    <property type="component" value="Unassembled WGS sequence"/>
</dbReference>
<dbReference type="Gene3D" id="1.50.10.10">
    <property type="match status" value="1"/>
</dbReference>
<dbReference type="SUPFAM" id="SSF48208">
    <property type="entry name" value="Six-hairpin glycosidases"/>
    <property type="match status" value="1"/>
</dbReference>
<dbReference type="InterPro" id="IPR012341">
    <property type="entry name" value="6hp_glycosidase-like_sf"/>
</dbReference>
<dbReference type="GO" id="GO:0005975">
    <property type="term" value="P:carbohydrate metabolic process"/>
    <property type="evidence" value="ECO:0007669"/>
    <property type="project" value="InterPro"/>
</dbReference>
<evidence type="ECO:0000313" key="3">
    <source>
        <dbReference type="EMBL" id="OAO14872.1"/>
    </source>
</evidence>
<accession>A0A196SFE8</accession>
<evidence type="ECO:0000259" key="2">
    <source>
        <dbReference type="Pfam" id="PF22124"/>
    </source>
</evidence>
<dbReference type="EMBL" id="LXWW01000203">
    <property type="protein sequence ID" value="OAO14872.1"/>
    <property type="molecule type" value="Genomic_DNA"/>
</dbReference>
<gene>
    <name evidence="3" type="ORF">AV274_3427</name>
</gene>
<dbReference type="PANTHER" id="PTHR31084:SF0">
    <property type="entry name" value="ALPHA-L-FUCOSIDASE 2"/>
    <property type="match status" value="1"/>
</dbReference>
<keyword evidence="1" id="KW-0732">Signal</keyword>
<organism evidence="3 4">
    <name type="scientific">Blastocystis sp. subtype 1 (strain ATCC 50177 / NandII)</name>
    <dbReference type="NCBI Taxonomy" id="478820"/>
    <lineage>
        <taxon>Eukaryota</taxon>
        <taxon>Sar</taxon>
        <taxon>Stramenopiles</taxon>
        <taxon>Bigyra</taxon>
        <taxon>Opalozoa</taxon>
        <taxon>Opalinata</taxon>
        <taxon>Blastocystidae</taxon>
        <taxon>Blastocystis</taxon>
    </lineage>
</organism>
<dbReference type="InterPro" id="IPR008928">
    <property type="entry name" value="6-hairpin_glycosidase_sf"/>
</dbReference>
<proteinExistence type="predicted"/>
<sequence length="774" mass="88179">MTGYILCFLLLSAAYGLKAEMRVDWREFISRSDPLWSFRANDSSTMPTMWFDSPFHGNGNLGMLILFSKVERNGREKYILRFDLGRADVWDVRIQGSPYAHGDSQVDRCRLEIGHFELETVGDIISGTMRLNLYDANVTGTVLTTAGTVQFTTLTFSSEHLFLIDLQPEDGEADLQLRYVAEQGICNGRYQPEDYVKNPEPECSVEETATRTYHVCQHRLLERGDYAEAYVIDSEGSHLRVVATVDNAIPANRLRPLSAKEGSVKLLERALSRSVPALLEEHYAFWHAYYRHSFLSIPDMKWESFYWIQLYKVGSATRCTSADNCWPYDLMGPWYRKSVWSDYHFDMNVQVAAWPLWAANHDEEFLSLLRLLEENLPQIRRSVPPEYQDECGALACEAGWDFGTDKNCYTCQNGYMAPPGGQLGNLAWTAQLLWTHWRYTGNETMLRTLVYPLLRMANNYYTRLAFAVNGTFHLPKAQSPEYGECEDTNYDLALFRWGVQTMDEVLRVLRIDDPNQRRWHDVVAHLMPYPADEDGLLVGAGLKLTSMHRHWSHLFALYPLHLMDHEITPELDAFIAASLDHWTSFGPTDNGFSIAASAIMNQMIPGRDARAWSELNKAWGLPNLGKATFYWESDHCPVNESPFGLAAALQYMLLRSDTGNIDVFPQRVEALRNASFALMRAEGGFVVSAVLKELRTQWVEIESLLGNECLLRVRDWTDVAVAPSVVVEKRGEHLFWIGLEKGESVVVFAKGTSPELVVEPEPEDVKTSHAWGLH</sequence>
<evidence type="ECO:0000256" key="1">
    <source>
        <dbReference type="SAM" id="SignalP"/>
    </source>
</evidence>
<dbReference type="OrthoDB" id="2848340at2759"/>
<dbReference type="AlphaFoldDB" id="A0A196SFE8"/>
<protein>
    <submittedName>
        <fullName evidence="3">Alpha-L-fucosidase</fullName>
    </submittedName>
</protein>